<dbReference type="GO" id="GO:0016884">
    <property type="term" value="F:carbon-nitrogen ligase activity, with glutamine as amido-N-donor"/>
    <property type="evidence" value="ECO:0007669"/>
    <property type="project" value="InterPro"/>
</dbReference>
<dbReference type="SUPFAM" id="SSF89095">
    <property type="entry name" value="GatB/YqeY motif"/>
    <property type="match status" value="1"/>
</dbReference>
<evidence type="ECO:0000313" key="2">
    <source>
        <dbReference type="Proteomes" id="UP000709959"/>
    </source>
</evidence>
<dbReference type="PANTHER" id="PTHR28055:SF1">
    <property type="entry name" value="ALTERED INHERITANCE OF MITOCHONDRIA PROTEIN 41, MITOCHONDRIAL"/>
    <property type="match status" value="1"/>
</dbReference>
<reference evidence="1 2" key="1">
    <citation type="submission" date="2020-10" db="EMBL/GenBank/DDBJ databases">
        <title>Connecting structure to function with the recovery of over 1000 high-quality activated sludge metagenome-assembled genomes encoding full-length rRNA genes using long-read sequencing.</title>
        <authorList>
            <person name="Singleton C.M."/>
            <person name="Petriglieri F."/>
            <person name="Kristensen J.M."/>
            <person name="Kirkegaard R.H."/>
            <person name="Michaelsen T.Y."/>
            <person name="Andersen M.H."/>
            <person name="Karst S.M."/>
            <person name="Dueholm M.S."/>
            <person name="Nielsen P.H."/>
            <person name="Albertsen M."/>
        </authorList>
    </citation>
    <scope>NUCLEOTIDE SEQUENCE [LARGE SCALE GENOMIC DNA]</scope>
    <source>
        <strain evidence="1">OdNE_18-Q3-R46-58_MAXAC.008</strain>
    </source>
</reference>
<name>A0A936F028_9BACT</name>
<comment type="caution">
    <text evidence="1">The sequence shown here is derived from an EMBL/GenBank/DDBJ whole genome shotgun (WGS) entry which is preliminary data.</text>
</comment>
<proteinExistence type="predicted"/>
<organism evidence="1 2">
    <name type="scientific">Candidatus Geothrix odensensis</name>
    <dbReference type="NCBI Taxonomy" id="2954440"/>
    <lineage>
        <taxon>Bacteria</taxon>
        <taxon>Pseudomonadati</taxon>
        <taxon>Acidobacteriota</taxon>
        <taxon>Holophagae</taxon>
        <taxon>Holophagales</taxon>
        <taxon>Holophagaceae</taxon>
        <taxon>Geothrix</taxon>
    </lineage>
</organism>
<dbReference type="Gene3D" id="1.10.10.410">
    <property type="match status" value="1"/>
</dbReference>
<dbReference type="InterPro" id="IPR042184">
    <property type="entry name" value="YqeY/Aim41_N"/>
</dbReference>
<gene>
    <name evidence="1" type="ORF">IPN91_03180</name>
</gene>
<dbReference type="InterPro" id="IPR003789">
    <property type="entry name" value="Asn/Gln_tRNA_amidoTrase-B-like"/>
</dbReference>
<dbReference type="PANTHER" id="PTHR28055">
    <property type="entry name" value="ALTERED INHERITANCE OF MITOCHONDRIA PROTEIN 41, MITOCHONDRIAL"/>
    <property type="match status" value="1"/>
</dbReference>
<protein>
    <submittedName>
        <fullName evidence="1">GatB/YqeY domain-containing protein</fullName>
    </submittedName>
</protein>
<dbReference type="Gene3D" id="1.10.1510.10">
    <property type="entry name" value="Uncharacterised protein YqeY/AIM41 PF09424, N-terminal domain"/>
    <property type="match status" value="1"/>
</dbReference>
<sequence>MLIRLQADLKTAMLARDAARTQVLRMALAAYKNEAVAKGLGPQGTLPEAEAIAVFKRLVKSREDSVAQFEKVGQADRAAQERQEIDLLKPYLPAMIEGPALEAAVREAIAQSGATSKKDMGLVMKALQAAHGGAIDGKAASALVQSLLA</sequence>
<evidence type="ECO:0000313" key="1">
    <source>
        <dbReference type="EMBL" id="MBK8571647.1"/>
    </source>
</evidence>
<dbReference type="InterPro" id="IPR019004">
    <property type="entry name" value="YqeY/Aim41"/>
</dbReference>
<dbReference type="Pfam" id="PF09424">
    <property type="entry name" value="YqeY"/>
    <property type="match status" value="1"/>
</dbReference>
<dbReference type="Proteomes" id="UP000709959">
    <property type="component" value="Unassembled WGS sequence"/>
</dbReference>
<dbReference type="InterPro" id="IPR023168">
    <property type="entry name" value="GatB_Yqey_C_2"/>
</dbReference>
<accession>A0A936F028</accession>
<dbReference type="EMBL" id="JADKCH010000001">
    <property type="protein sequence ID" value="MBK8571647.1"/>
    <property type="molecule type" value="Genomic_DNA"/>
</dbReference>
<dbReference type="AlphaFoldDB" id="A0A936F028"/>